<organism evidence="2 3">
    <name type="scientific">Bradyrhizobium diazoefficiens SEMIA 5080</name>
    <dbReference type="NCBI Taxonomy" id="754504"/>
    <lineage>
        <taxon>Bacteria</taxon>
        <taxon>Pseudomonadati</taxon>
        <taxon>Pseudomonadota</taxon>
        <taxon>Alphaproteobacteria</taxon>
        <taxon>Hyphomicrobiales</taxon>
        <taxon>Nitrobacteraceae</taxon>
        <taxon>Bradyrhizobium</taxon>
    </lineage>
</organism>
<sequence>MADARTRSGRNITARLDAQTPGVRTTRFCRTQAAPVVRATLFAHGSPPCEAFAPVKPASTAARPACRDDRDTPLFLGPE</sequence>
<gene>
    <name evidence="2" type="ORF">BJA5080_08426</name>
</gene>
<proteinExistence type="predicted"/>
<protein>
    <submittedName>
        <fullName evidence="2">Uncharacterized protein</fullName>
    </submittedName>
</protein>
<dbReference type="Proteomes" id="UP000024900">
    <property type="component" value="Unassembled WGS sequence"/>
</dbReference>
<evidence type="ECO:0000313" key="3">
    <source>
        <dbReference type="Proteomes" id="UP000024900"/>
    </source>
</evidence>
<accession>A0A837CPI1</accession>
<comment type="caution">
    <text evidence="2">The sequence shown here is derived from an EMBL/GenBank/DDBJ whole genome shotgun (WGS) entry which is preliminary data.</text>
</comment>
<dbReference type="AlphaFoldDB" id="A0A837CPI1"/>
<feature type="region of interest" description="Disordered" evidence="1">
    <location>
        <begin position="60"/>
        <end position="79"/>
    </location>
</feature>
<evidence type="ECO:0000313" key="2">
    <source>
        <dbReference type="EMBL" id="KGJ70868.1"/>
    </source>
</evidence>
<name>A0A837CPI1_9BRAD</name>
<reference evidence="2 3" key="1">
    <citation type="journal article" date="2014" name="BMC Genomics">
        <title>Comparative genomics of Bradyrhizobium japonicum CPAC 15 and Bradyrhizobium diazoefficiens CPAC 7: elite model strains for understanding symbiotic performance with soybean.</title>
        <authorList>
            <person name="Siqueira A.F."/>
            <person name="Ormeno-Orrillo E."/>
            <person name="Souza R.C."/>
            <person name="Rodrigues E.P."/>
            <person name="Almeida L.G."/>
            <person name="Barcellos F.G."/>
            <person name="Batista J.S."/>
            <person name="Nakatami A.S."/>
            <person name="Martinez-Romero E."/>
            <person name="Vasconcelos A.T."/>
            <person name="Hungria M."/>
        </authorList>
    </citation>
    <scope>NUCLEOTIDE SEQUENCE [LARGE SCALE GENOMIC DNA]</scope>
    <source>
        <strain evidence="2 3">SEMIA 5080</strain>
    </source>
</reference>
<evidence type="ECO:0000256" key="1">
    <source>
        <dbReference type="SAM" id="MobiDB-lite"/>
    </source>
</evidence>
<dbReference type="EMBL" id="ADOU02000004">
    <property type="protein sequence ID" value="KGJ70868.1"/>
    <property type="molecule type" value="Genomic_DNA"/>
</dbReference>